<evidence type="ECO:0000256" key="2">
    <source>
        <dbReference type="ARBA" id="ARBA00006840"/>
    </source>
</evidence>
<feature type="transmembrane region" description="Helical" evidence="6">
    <location>
        <begin position="12"/>
        <end position="32"/>
    </location>
</feature>
<proteinExistence type="inferred from homology"/>
<dbReference type="InterPro" id="IPR044991">
    <property type="entry name" value="TET_plant"/>
</dbReference>
<dbReference type="Pfam" id="PF00335">
    <property type="entry name" value="Tetraspanin"/>
    <property type="match status" value="1"/>
</dbReference>
<evidence type="ECO:0000313" key="7">
    <source>
        <dbReference type="EMBL" id="KAL2340599.1"/>
    </source>
</evidence>
<dbReference type="AlphaFoldDB" id="A0ABD1MXR6"/>
<dbReference type="Proteomes" id="UP001603857">
    <property type="component" value="Unassembled WGS sequence"/>
</dbReference>
<keyword evidence="8" id="KW-1185">Reference proteome</keyword>
<dbReference type="GO" id="GO:0016020">
    <property type="term" value="C:membrane"/>
    <property type="evidence" value="ECO:0007669"/>
    <property type="project" value="UniProtKB-SubCell"/>
</dbReference>
<reference evidence="7 8" key="1">
    <citation type="submission" date="2024-08" db="EMBL/GenBank/DDBJ databases">
        <title>Insights into the chromosomal genome structure of Flemingia macrophylla.</title>
        <authorList>
            <person name="Ding Y."/>
            <person name="Zhao Y."/>
            <person name="Bi W."/>
            <person name="Wu M."/>
            <person name="Zhao G."/>
            <person name="Gong Y."/>
            <person name="Li W."/>
            <person name="Zhang P."/>
        </authorList>
    </citation>
    <scope>NUCLEOTIDE SEQUENCE [LARGE SCALE GENOMIC DNA]</scope>
    <source>
        <strain evidence="7">DYQJB</strain>
        <tissue evidence="7">Leaf</tissue>
    </source>
</reference>
<comment type="subcellular location">
    <subcellularLocation>
        <location evidence="1">Membrane</location>
        <topology evidence="1">Multi-pass membrane protein</topology>
    </subcellularLocation>
</comment>
<comment type="similarity">
    <text evidence="2">Belongs to the tetraspanin (TM4SF) family.</text>
</comment>
<evidence type="ECO:0000256" key="3">
    <source>
        <dbReference type="ARBA" id="ARBA00022692"/>
    </source>
</evidence>
<evidence type="ECO:0000313" key="8">
    <source>
        <dbReference type="Proteomes" id="UP001603857"/>
    </source>
</evidence>
<evidence type="ECO:0000256" key="6">
    <source>
        <dbReference type="SAM" id="Phobius"/>
    </source>
</evidence>
<dbReference type="PANTHER" id="PTHR32191">
    <property type="entry name" value="TETRASPANIN-8-RELATED"/>
    <property type="match status" value="1"/>
</dbReference>
<name>A0ABD1MXR6_9FABA</name>
<evidence type="ECO:0000256" key="4">
    <source>
        <dbReference type="ARBA" id="ARBA00022989"/>
    </source>
</evidence>
<keyword evidence="3 6" id="KW-0812">Transmembrane</keyword>
<organism evidence="7 8">
    <name type="scientific">Flemingia macrophylla</name>
    <dbReference type="NCBI Taxonomy" id="520843"/>
    <lineage>
        <taxon>Eukaryota</taxon>
        <taxon>Viridiplantae</taxon>
        <taxon>Streptophyta</taxon>
        <taxon>Embryophyta</taxon>
        <taxon>Tracheophyta</taxon>
        <taxon>Spermatophyta</taxon>
        <taxon>Magnoliopsida</taxon>
        <taxon>eudicotyledons</taxon>
        <taxon>Gunneridae</taxon>
        <taxon>Pentapetalae</taxon>
        <taxon>rosids</taxon>
        <taxon>fabids</taxon>
        <taxon>Fabales</taxon>
        <taxon>Fabaceae</taxon>
        <taxon>Papilionoideae</taxon>
        <taxon>50 kb inversion clade</taxon>
        <taxon>NPAAA clade</taxon>
        <taxon>indigoferoid/millettioid clade</taxon>
        <taxon>Phaseoleae</taxon>
        <taxon>Flemingia</taxon>
    </lineage>
</organism>
<dbReference type="InterPro" id="IPR018499">
    <property type="entry name" value="Tetraspanin/Peripherin"/>
</dbReference>
<keyword evidence="5 6" id="KW-0472">Membrane</keyword>
<feature type="transmembrane region" description="Helical" evidence="6">
    <location>
        <begin position="228"/>
        <end position="248"/>
    </location>
</feature>
<sequence length="273" mass="30654">MLRINNRRVGILQALPMMVGLGAMGGALYIGVHGGCDKVLQYPLLFGGLMVSVVSTLGLLGALCSLTAALYLYLLLAFFLLLAFASFTVAALFVSARPYHAPHLGFRVRDFSPFLQHYVTHPSHWHDTRRCLLAARICLGLTLHANNDSRIFQHWSSTQYGCCKPPVQCGFTLMKNSTFWDVPKVGPSMNDSDCMAWNNSEDKLCYDCDSCKGGVLANIRKQWRHLTIFNICVIVLVTTVYILGCYAIRNNRLDYSNYKSQRRIRIPSTVMHH</sequence>
<gene>
    <name evidence="7" type="ORF">Fmac_008539</name>
</gene>
<feature type="transmembrane region" description="Helical" evidence="6">
    <location>
        <begin position="70"/>
        <end position="94"/>
    </location>
</feature>
<comment type="caution">
    <text evidence="7">The sequence shown here is derived from an EMBL/GenBank/DDBJ whole genome shotgun (WGS) entry which is preliminary data.</text>
</comment>
<evidence type="ECO:0008006" key="9">
    <source>
        <dbReference type="Google" id="ProtNLM"/>
    </source>
</evidence>
<protein>
    <recommendedName>
        <fullName evidence="9">Tetraspanin-11</fullName>
    </recommendedName>
</protein>
<dbReference type="EMBL" id="JBGMDY010000003">
    <property type="protein sequence ID" value="KAL2340599.1"/>
    <property type="molecule type" value="Genomic_DNA"/>
</dbReference>
<accession>A0ABD1MXR6</accession>
<keyword evidence="4 6" id="KW-1133">Transmembrane helix</keyword>
<evidence type="ECO:0000256" key="5">
    <source>
        <dbReference type="ARBA" id="ARBA00023136"/>
    </source>
</evidence>
<evidence type="ECO:0000256" key="1">
    <source>
        <dbReference type="ARBA" id="ARBA00004141"/>
    </source>
</evidence>
<feature type="transmembrane region" description="Helical" evidence="6">
    <location>
        <begin position="44"/>
        <end position="63"/>
    </location>
</feature>